<dbReference type="Gene3D" id="2.20.200.10">
    <property type="entry name" value="Outer membrane efflux proteins (OEP)"/>
    <property type="match status" value="1"/>
</dbReference>
<dbReference type="NCBIfam" id="TIGR01845">
    <property type="entry name" value="outer_NodT"/>
    <property type="match status" value="1"/>
</dbReference>
<name>A0A160TNJ0_9ZZZZ</name>
<reference evidence="1" key="1">
    <citation type="submission" date="2015-10" db="EMBL/GenBank/DDBJ databases">
        <authorList>
            <person name="Gilbert D.G."/>
        </authorList>
    </citation>
    <scope>NUCLEOTIDE SEQUENCE</scope>
</reference>
<dbReference type="InterPro" id="IPR010131">
    <property type="entry name" value="MdtP/NodT-like"/>
</dbReference>
<dbReference type="InterPro" id="IPR003423">
    <property type="entry name" value="OMP_efflux"/>
</dbReference>
<dbReference type="Pfam" id="PF02321">
    <property type="entry name" value="OEP"/>
    <property type="match status" value="2"/>
</dbReference>
<dbReference type="PANTHER" id="PTHR30203">
    <property type="entry name" value="OUTER MEMBRANE CATION EFFLUX PROTEIN"/>
    <property type="match status" value="1"/>
</dbReference>
<protein>
    <submittedName>
        <fullName evidence="1">Heavy metal RND efflux outer membrane protein,CzcC family</fullName>
    </submittedName>
</protein>
<dbReference type="GO" id="GO:0016020">
    <property type="term" value="C:membrane"/>
    <property type="evidence" value="ECO:0007669"/>
    <property type="project" value="InterPro"/>
</dbReference>
<sequence length="407" mass="42685">MFADPTLNDLESRIEAANPDLAAAVARYDQARADLREAGAQALPRVDAGALAERSRVSAGRPFGSGAAVTDNDLRIGASLSYEIDLFGRVRNSIKAGAADARASAQDLAAVRLGLQAALADNYVRMRGLDARITLLRQTVEAFQRAYDLTDTRHSGGIASGIDVSRAASILSSAKAELSSIAADRAALEHAVAILVGESPSSFSLPVSEAPFVPPAIPVGVPSDLLQRRPDIVAAAERIAAANARIGVARAALYPSLSLGGAGGFEAGNTSIFSAPNAFWALGPLTAALSIFDGGARRARVTISRAQYDEAAASYRSTVLTAFREVEDDLARARHLAVQETDQQNATTAAERTRDLALIRYRDGASDYLEVVTAQTAALDAQRSLLDVRTSRLQIAVATVQAVGGVY</sequence>
<dbReference type="SUPFAM" id="SSF56954">
    <property type="entry name" value="Outer membrane efflux proteins (OEP)"/>
    <property type="match status" value="1"/>
</dbReference>
<evidence type="ECO:0000313" key="1">
    <source>
        <dbReference type="EMBL" id="CUS46228.1"/>
    </source>
</evidence>
<accession>A0A160TNJ0</accession>
<dbReference type="GO" id="GO:0015562">
    <property type="term" value="F:efflux transmembrane transporter activity"/>
    <property type="evidence" value="ECO:0007669"/>
    <property type="project" value="InterPro"/>
</dbReference>
<proteinExistence type="predicted"/>
<organism evidence="1">
    <name type="scientific">hydrothermal vent metagenome</name>
    <dbReference type="NCBI Taxonomy" id="652676"/>
    <lineage>
        <taxon>unclassified sequences</taxon>
        <taxon>metagenomes</taxon>
        <taxon>ecological metagenomes</taxon>
    </lineage>
</organism>
<dbReference type="Gene3D" id="1.20.1600.10">
    <property type="entry name" value="Outer membrane efflux proteins (OEP)"/>
    <property type="match status" value="1"/>
</dbReference>
<dbReference type="EMBL" id="CZQE01000351">
    <property type="protein sequence ID" value="CUS46228.1"/>
    <property type="molecule type" value="Genomic_DNA"/>
</dbReference>
<dbReference type="PANTHER" id="PTHR30203:SF33">
    <property type="entry name" value="BLR4455 PROTEIN"/>
    <property type="match status" value="1"/>
</dbReference>
<dbReference type="AlphaFoldDB" id="A0A160TNJ0"/>
<gene>
    <name evidence="1" type="ORF">MGWOODY_Smn3207</name>
</gene>